<accession>A0ABS0AZZ3</accession>
<protein>
    <recommendedName>
        <fullName evidence="4">MOMP-like family protein</fullName>
    </recommendedName>
</protein>
<dbReference type="Proteomes" id="UP001194714">
    <property type="component" value="Unassembled WGS sequence"/>
</dbReference>
<keyword evidence="3" id="KW-1185">Reference proteome</keyword>
<dbReference type="EMBL" id="JAAEJV010000035">
    <property type="protein sequence ID" value="MBF5059704.1"/>
    <property type="molecule type" value="Genomic_DNA"/>
</dbReference>
<dbReference type="RefSeq" id="WP_194848011.1">
    <property type="nucleotide sequence ID" value="NZ_JAAEJV010000035.1"/>
</dbReference>
<reference evidence="2 3" key="1">
    <citation type="submission" date="2020-01" db="EMBL/GenBank/DDBJ databases">
        <title>Draft genome sequence of Cand. Neptunochlamydia vexilliferae K9.</title>
        <authorList>
            <person name="Schulz F."/>
            <person name="Koestlbacher S."/>
            <person name="Wascher F."/>
            <person name="Pizzetti I."/>
            <person name="Horn M."/>
        </authorList>
    </citation>
    <scope>NUCLEOTIDE SEQUENCE [LARGE SCALE GENOMIC DNA]</scope>
    <source>
        <strain evidence="2 3">K9</strain>
    </source>
</reference>
<feature type="signal peptide" evidence="1">
    <location>
        <begin position="1"/>
        <end position="16"/>
    </location>
</feature>
<gene>
    <name evidence="2" type="ORF">NEPTK9_001220</name>
</gene>
<comment type="caution">
    <text evidence="2">The sequence shown here is derived from an EMBL/GenBank/DDBJ whole genome shotgun (WGS) entry which is preliminary data.</text>
</comment>
<evidence type="ECO:0000313" key="3">
    <source>
        <dbReference type="Proteomes" id="UP001194714"/>
    </source>
</evidence>
<evidence type="ECO:0000313" key="2">
    <source>
        <dbReference type="EMBL" id="MBF5059704.1"/>
    </source>
</evidence>
<feature type="chain" id="PRO_5045755032" description="MOMP-like family protein" evidence="1">
    <location>
        <begin position="17"/>
        <end position="379"/>
    </location>
</feature>
<proteinExistence type="predicted"/>
<evidence type="ECO:0000256" key="1">
    <source>
        <dbReference type="SAM" id="SignalP"/>
    </source>
</evidence>
<dbReference type="Pfam" id="PF05150">
    <property type="entry name" value="Legionella_OMP"/>
    <property type="match status" value="1"/>
</dbReference>
<name>A0ABS0AZZ3_9BACT</name>
<sequence>MKQLLLFLLLPTFAFSSVKKFVATYQQSGELQEASPPLPQNTITPAAGPLIGQDSFDFIIDAELLVWYSAITDLSYATRGQSASSGSDISPTQTTFVSTKKEALDRDWSPGLRLGFGAVTPHDGWDVYGTWTYFYNSYSNTSSVSPFNSSDFSQTLTGNPIGTKALTSPWFLNPNQDFFQAVRANGALLFNQIDLELGRKFWISCHLSLRPFAGVRIYWSRMHFSVNGSRPSAANADLLRSGSVYQQKSWAVGILTGLDTAWEFVRNWNIYAKGAIALPYGKTWIRRNGSELSIDGTGTLNQNLRATTHDAIYKTQPFIDLALGLRWDRAFDTFRILVDAGWESHLLINYNKLFGGTDLPSTNGDLTLAGVVIRGRIEF</sequence>
<organism evidence="2 3">
    <name type="scientific">Candidatus Neptunichlamydia vexilliferae</name>
    <dbReference type="NCBI Taxonomy" id="1651774"/>
    <lineage>
        <taxon>Bacteria</taxon>
        <taxon>Pseudomonadati</taxon>
        <taxon>Chlamydiota</taxon>
        <taxon>Chlamydiia</taxon>
        <taxon>Parachlamydiales</taxon>
        <taxon>Simkaniaceae</taxon>
        <taxon>Candidatus Neptunichlamydia</taxon>
    </lineage>
</organism>
<dbReference type="InterPro" id="IPR007825">
    <property type="entry name" value="Major_OMP_Legionella"/>
</dbReference>
<keyword evidence="1" id="KW-0732">Signal</keyword>
<evidence type="ECO:0008006" key="4">
    <source>
        <dbReference type="Google" id="ProtNLM"/>
    </source>
</evidence>